<proteinExistence type="predicted"/>
<dbReference type="OrthoDB" id="272387at2"/>
<dbReference type="InterPro" id="IPR011989">
    <property type="entry name" value="ARM-like"/>
</dbReference>
<name>A0A517RLG9_9PLAN</name>
<dbReference type="SUPFAM" id="SSF48371">
    <property type="entry name" value="ARM repeat"/>
    <property type="match status" value="1"/>
</dbReference>
<evidence type="ECO:0000313" key="4">
    <source>
        <dbReference type="Proteomes" id="UP000317171"/>
    </source>
</evidence>
<accession>A0A517RLG9</accession>
<evidence type="ECO:0008006" key="5">
    <source>
        <dbReference type="Google" id="ProtNLM"/>
    </source>
</evidence>
<dbReference type="AlphaFoldDB" id="A0A517RLG9"/>
<evidence type="ECO:0000313" key="3">
    <source>
        <dbReference type="EMBL" id="QDT44728.1"/>
    </source>
</evidence>
<feature type="signal peptide" evidence="2">
    <location>
        <begin position="1"/>
        <end position="22"/>
    </location>
</feature>
<evidence type="ECO:0000256" key="1">
    <source>
        <dbReference type="SAM" id="MobiDB-lite"/>
    </source>
</evidence>
<evidence type="ECO:0000256" key="2">
    <source>
        <dbReference type="SAM" id="SignalP"/>
    </source>
</evidence>
<dbReference type="Pfam" id="PF13646">
    <property type="entry name" value="HEAT_2"/>
    <property type="match status" value="1"/>
</dbReference>
<feature type="region of interest" description="Disordered" evidence="1">
    <location>
        <begin position="264"/>
        <end position="292"/>
    </location>
</feature>
<keyword evidence="2" id="KW-0732">Signal</keyword>
<sequence precursor="true">MRQFCFNLLGMLLTLCSLCSHAWALGEEDFGNKPLNAENFRDWPGIMPVVNHQSRIYHRWINGNEHCFYRGDTETLNDVLQKFAATEEKVHEVVLRPGPATVESFQKSQTMDYSWNLHLVGGIARAMSQKHKGSLIWNKHPILTVYVGGAIQLDKIKIPQGITLLQLADLEQRYSQGLTSSDTTVRGWSTGQLARLDPYSKPSLEAIAKLLQDKEIWVRRNAAGALATFGKQAEPALPALRDALNTNDEQLQTRIQETIKTIEKAPDRSTEEKQHRETLDKIRQFCKSQKKD</sequence>
<dbReference type="RefSeq" id="WP_145220408.1">
    <property type="nucleotide sequence ID" value="NZ_CP036269.1"/>
</dbReference>
<gene>
    <name evidence="3" type="ORF">Pan241w_48440</name>
</gene>
<protein>
    <recommendedName>
        <fullName evidence="5">HEAT repeat protein</fullName>
    </recommendedName>
</protein>
<dbReference type="Gene3D" id="1.25.10.10">
    <property type="entry name" value="Leucine-rich Repeat Variant"/>
    <property type="match status" value="1"/>
</dbReference>
<reference evidence="3 4" key="1">
    <citation type="submission" date="2019-02" db="EMBL/GenBank/DDBJ databases">
        <title>Deep-cultivation of Planctomycetes and their phenomic and genomic characterization uncovers novel biology.</title>
        <authorList>
            <person name="Wiegand S."/>
            <person name="Jogler M."/>
            <person name="Boedeker C."/>
            <person name="Pinto D."/>
            <person name="Vollmers J."/>
            <person name="Rivas-Marin E."/>
            <person name="Kohn T."/>
            <person name="Peeters S.H."/>
            <person name="Heuer A."/>
            <person name="Rast P."/>
            <person name="Oberbeckmann S."/>
            <person name="Bunk B."/>
            <person name="Jeske O."/>
            <person name="Meyerdierks A."/>
            <person name="Storesund J.E."/>
            <person name="Kallscheuer N."/>
            <person name="Luecker S."/>
            <person name="Lage O.M."/>
            <person name="Pohl T."/>
            <person name="Merkel B.J."/>
            <person name="Hornburger P."/>
            <person name="Mueller R.-W."/>
            <person name="Bruemmer F."/>
            <person name="Labrenz M."/>
            <person name="Spormann A.M."/>
            <person name="Op den Camp H."/>
            <person name="Overmann J."/>
            <person name="Amann R."/>
            <person name="Jetten M.S.M."/>
            <person name="Mascher T."/>
            <person name="Medema M.H."/>
            <person name="Devos D.P."/>
            <person name="Kaster A.-K."/>
            <person name="Ovreas L."/>
            <person name="Rohde M."/>
            <person name="Galperin M.Y."/>
            <person name="Jogler C."/>
        </authorList>
    </citation>
    <scope>NUCLEOTIDE SEQUENCE [LARGE SCALE GENOMIC DNA]</scope>
    <source>
        <strain evidence="3 4">Pan241w</strain>
    </source>
</reference>
<keyword evidence="4" id="KW-1185">Reference proteome</keyword>
<feature type="chain" id="PRO_5022045925" description="HEAT repeat protein" evidence="2">
    <location>
        <begin position="23"/>
        <end position="292"/>
    </location>
</feature>
<organism evidence="3 4">
    <name type="scientific">Gimesia alba</name>
    <dbReference type="NCBI Taxonomy" id="2527973"/>
    <lineage>
        <taxon>Bacteria</taxon>
        <taxon>Pseudomonadati</taxon>
        <taxon>Planctomycetota</taxon>
        <taxon>Planctomycetia</taxon>
        <taxon>Planctomycetales</taxon>
        <taxon>Planctomycetaceae</taxon>
        <taxon>Gimesia</taxon>
    </lineage>
</organism>
<dbReference type="EMBL" id="CP036269">
    <property type="protein sequence ID" value="QDT44728.1"/>
    <property type="molecule type" value="Genomic_DNA"/>
</dbReference>
<dbReference type="InterPro" id="IPR016024">
    <property type="entry name" value="ARM-type_fold"/>
</dbReference>
<dbReference type="Proteomes" id="UP000317171">
    <property type="component" value="Chromosome"/>
</dbReference>
<dbReference type="KEGG" id="gaz:Pan241w_48440"/>